<sequence length="181" mass="18861">MFMGLGAGQSARDVAVSARKGELGVSEILTTGLLMGLIATLAMDAWAVLINRVMKLPAPNWGLPGRWVGHMPAGRLFHDDIAAADPVAGEHAIGWVFHYAVGIAYGVALALIMGPSWLAAPTFLPAFVFAIATISFGWFLMQPGMGAGLAASRTPTPWRARGLGLAAHTVFGVGLWAGAVI</sequence>
<keyword evidence="3" id="KW-1185">Reference proteome</keyword>
<keyword evidence="1" id="KW-0472">Membrane</keyword>
<dbReference type="Pfam" id="PF11158">
    <property type="entry name" value="DUF2938"/>
    <property type="match status" value="1"/>
</dbReference>
<feature type="transmembrane region" description="Helical" evidence="1">
    <location>
        <begin position="123"/>
        <end position="141"/>
    </location>
</feature>
<organism evidence="2 3">
    <name type="scientific">Roseobacter fucihabitans</name>
    <dbReference type="NCBI Taxonomy" id="1537242"/>
    <lineage>
        <taxon>Bacteria</taxon>
        <taxon>Pseudomonadati</taxon>
        <taxon>Pseudomonadota</taxon>
        <taxon>Alphaproteobacteria</taxon>
        <taxon>Rhodobacterales</taxon>
        <taxon>Roseobacteraceae</taxon>
        <taxon>Roseobacter</taxon>
    </lineage>
</organism>
<proteinExistence type="predicted"/>
<reference evidence="3" key="2">
    <citation type="submission" date="2024-01" db="EMBL/GenBank/DDBJ databases">
        <title>Roseobacter fucihabitans sp. nov., isolated from the brown alga Fucus spiralis.</title>
        <authorList>
            <person name="Hahnke S."/>
            <person name="Berger M."/>
            <person name="Schlingloff A."/>
            <person name="Athale I."/>
            <person name="Neumann-Schaal M."/>
            <person name="Adenaya A."/>
            <person name="Poehlein A."/>
            <person name="Daniel R."/>
            <person name="Pertersen J."/>
            <person name="Brinkhoff T."/>
        </authorList>
    </citation>
    <scope>NUCLEOTIDE SEQUENCE [LARGE SCALE GENOMIC DNA]</scope>
    <source>
        <strain evidence="3">B14</strain>
    </source>
</reference>
<feature type="transmembrane region" description="Helical" evidence="1">
    <location>
        <begin position="28"/>
        <end position="49"/>
    </location>
</feature>
<reference evidence="2 3" key="1">
    <citation type="submission" date="2015-07" db="EMBL/GenBank/DDBJ databases">
        <authorList>
            <person name="Voget S."/>
            <person name="Dogs M."/>
            <person name="Brinkhoff T.H."/>
            <person name="Daniel R."/>
        </authorList>
    </citation>
    <scope>NUCLEOTIDE SEQUENCE [LARGE SCALE GENOMIC DNA]</scope>
    <source>
        <strain evidence="2 3">B14</strain>
    </source>
</reference>
<keyword evidence="1" id="KW-1133">Transmembrane helix</keyword>
<evidence type="ECO:0008006" key="4">
    <source>
        <dbReference type="Google" id="ProtNLM"/>
    </source>
</evidence>
<dbReference type="Proteomes" id="UP001318682">
    <property type="component" value="Chromosome"/>
</dbReference>
<feature type="transmembrane region" description="Helical" evidence="1">
    <location>
        <begin position="162"/>
        <end position="179"/>
    </location>
</feature>
<accession>A0ABZ2BWB0</accession>
<dbReference type="EMBL" id="CP143423">
    <property type="protein sequence ID" value="WVX50362.1"/>
    <property type="molecule type" value="Genomic_DNA"/>
</dbReference>
<name>A0ABZ2BWB0_9RHOB</name>
<feature type="transmembrane region" description="Helical" evidence="1">
    <location>
        <begin position="96"/>
        <end position="117"/>
    </location>
</feature>
<protein>
    <recommendedName>
        <fullName evidence="4">DUF2938 domain-containing protein</fullName>
    </recommendedName>
</protein>
<dbReference type="InterPro" id="IPR021329">
    <property type="entry name" value="DUF2938"/>
</dbReference>
<gene>
    <name evidence="2" type="ORF">ROLI_034590</name>
</gene>
<keyword evidence="1" id="KW-0812">Transmembrane</keyword>
<evidence type="ECO:0000313" key="3">
    <source>
        <dbReference type="Proteomes" id="UP001318682"/>
    </source>
</evidence>
<evidence type="ECO:0000256" key="1">
    <source>
        <dbReference type="SAM" id="Phobius"/>
    </source>
</evidence>
<evidence type="ECO:0000313" key="2">
    <source>
        <dbReference type="EMBL" id="WVX50362.1"/>
    </source>
</evidence>